<dbReference type="Proteomes" id="UP000807115">
    <property type="component" value="Chromosome 4"/>
</dbReference>
<name>A0A921RA34_SORBI</name>
<evidence type="ECO:0000313" key="1">
    <source>
        <dbReference type="EMBL" id="KAG0535476.1"/>
    </source>
</evidence>
<gene>
    <name evidence="1" type="ORF">BDA96_04G369400</name>
</gene>
<protein>
    <submittedName>
        <fullName evidence="1">Uncharacterized protein</fullName>
    </submittedName>
</protein>
<comment type="caution">
    <text evidence="1">The sequence shown here is derived from an EMBL/GenBank/DDBJ whole genome shotgun (WGS) entry which is preliminary data.</text>
</comment>
<dbReference type="AlphaFoldDB" id="A0A921RA34"/>
<organism evidence="1 2">
    <name type="scientific">Sorghum bicolor</name>
    <name type="common">Sorghum</name>
    <name type="synonym">Sorghum vulgare</name>
    <dbReference type="NCBI Taxonomy" id="4558"/>
    <lineage>
        <taxon>Eukaryota</taxon>
        <taxon>Viridiplantae</taxon>
        <taxon>Streptophyta</taxon>
        <taxon>Embryophyta</taxon>
        <taxon>Tracheophyta</taxon>
        <taxon>Spermatophyta</taxon>
        <taxon>Magnoliopsida</taxon>
        <taxon>Liliopsida</taxon>
        <taxon>Poales</taxon>
        <taxon>Poaceae</taxon>
        <taxon>PACMAD clade</taxon>
        <taxon>Panicoideae</taxon>
        <taxon>Andropogonodae</taxon>
        <taxon>Andropogoneae</taxon>
        <taxon>Sorghinae</taxon>
        <taxon>Sorghum</taxon>
    </lineage>
</organism>
<dbReference type="EMBL" id="CM027683">
    <property type="protein sequence ID" value="KAG0535476.1"/>
    <property type="molecule type" value="Genomic_DNA"/>
</dbReference>
<accession>A0A921RA34</accession>
<proteinExistence type="predicted"/>
<sequence>MLLQAITYSALVPRGLASRQGEDLLSVGFELAFIDNAWFRLVMQDGYVVSQL</sequence>
<reference evidence="1" key="1">
    <citation type="journal article" date="2019" name="BMC Genomics">
        <title>A new reference genome for Sorghum bicolor reveals high levels of sequence similarity between sweet and grain genotypes: implications for the genetics of sugar metabolism.</title>
        <authorList>
            <person name="Cooper E.A."/>
            <person name="Brenton Z.W."/>
            <person name="Flinn B.S."/>
            <person name="Jenkins J."/>
            <person name="Shu S."/>
            <person name="Flowers D."/>
            <person name="Luo F."/>
            <person name="Wang Y."/>
            <person name="Xia P."/>
            <person name="Barry K."/>
            <person name="Daum C."/>
            <person name="Lipzen A."/>
            <person name="Yoshinaga Y."/>
            <person name="Schmutz J."/>
            <person name="Saski C."/>
            <person name="Vermerris W."/>
            <person name="Kresovich S."/>
        </authorList>
    </citation>
    <scope>NUCLEOTIDE SEQUENCE</scope>
</reference>
<evidence type="ECO:0000313" key="2">
    <source>
        <dbReference type="Proteomes" id="UP000807115"/>
    </source>
</evidence>
<reference evidence="1" key="2">
    <citation type="submission" date="2020-10" db="EMBL/GenBank/DDBJ databases">
        <authorList>
            <person name="Cooper E.A."/>
            <person name="Brenton Z.W."/>
            <person name="Flinn B.S."/>
            <person name="Jenkins J."/>
            <person name="Shu S."/>
            <person name="Flowers D."/>
            <person name="Luo F."/>
            <person name="Wang Y."/>
            <person name="Xia P."/>
            <person name="Barry K."/>
            <person name="Daum C."/>
            <person name="Lipzen A."/>
            <person name="Yoshinaga Y."/>
            <person name="Schmutz J."/>
            <person name="Saski C."/>
            <person name="Vermerris W."/>
            <person name="Kresovich S."/>
        </authorList>
    </citation>
    <scope>NUCLEOTIDE SEQUENCE</scope>
</reference>